<evidence type="ECO:0000256" key="1">
    <source>
        <dbReference type="ARBA" id="ARBA00004429"/>
    </source>
</evidence>
<proteinExistence type="inferred from homology"/>
<evidence type="ECO:0000256" key="5">
    <source>
        <dbReference type="ARBA" id="ARBA00022692"/>
    </source>
</evidence>
<dbReference type="CDD" id="cd06261">
    <property type="entry name" value="TM_PBP2"/>
    <property type="match status" value="1"/>
</dbReference>
<comment type="similarity">
    <text evidence="2">Belongs to the binding-protein-dependent transport system permease family. HisMQ subfamily.</text>
</comment>
<dbReference type="InterPro" id="IPR043429">
    <property type="entry name" value="ArtM/GltK/GlnP/TcyL/YhdX-like"/>
</dbReference>
<keyword evidence="7 9" id="KW-1133">Transmembrane helix</keyword>
<feature type="transmembrane region" description="Helical" evidence="9">
    <location>
        <begin position="85"/>
        <end position="102"/>
    </location>
</feature>
<evidence type="ECO:0000256" key="3">
    <source>
        <dbReference type="ARBA" id="ARBA00022448"/>
    </source>
</evidence>
<protein>
    <submittedName>
        <fullName evidence="11">Polar amino acid transport system permease protein</fullName>
    </submittedName>
</protein>
<evidence type="ECO:0000256" key="7">
    <source>
        <dbReference type="ARBA" id="ARBA00022989"/>
    </source>
</evidence>
<dbReference type="PROSITE" id="PS50928">
    <property type="entry name" value="ABC_TM1"/>
    <property type="match status" value="1"/>
</dbReference>
<dbReference type="Proteomes" id="UP001429580">
    <property type="component" value="Unassembled WGS sequence"/>
</dbReference>
<dbReference type="EMBL" id="JAASQI010000003">
    <property type="protein sequence ID" value="NIJ57616.1"/>
    <property type="molecule type" value="Genomic_DNA"/>
</dbReference>
<evidence type="ECO:0000313" key="11">
    <source>
        <dbReference type="EMBL" id="NIJ57616.1"/>
    </source>
</evidence>
<dbReference type="SUPFAM" id="SSF161098">
    <property type="entry name" value="MetI-like"/>
    <property type="match status" value="1"/>
</dbReference>
<evidence type="ECO:0000256" key="8">
    <source>
        <dbReference type="ARBA" id="ARBA00023136"/>
    </source>
</evidence>
<dbReference type="Pfam" id="PF00528">
    <property type="entry name" value="BPD_transp_1"/>
    <property type="match status" value="1"/>
</dbReference>
<evidence type="ECO:0000256" key="4">
    <source>
        <dbReference type="ARBA" id="ARBA00022475"/>
    </source>
</evidence>
<dbReference type="PANTHER" id="PTHR30614">
    <property type="entry name" value="MEMBRANE COMPONENT OF AMINO ACID ABC TRANSPORTER"/>
    <property type="match status" value="1"/>
</dbReference>
<keyword evidence="5 9" id="KW-0812">Transmembrane</keyword>
<keyword evidence="6" id="KW-0029">Amino-acid transport</keyword>
<keyword evidence="3 9" id="KW-0813">Transport</keyword>
<dbReference type="InterPro" id="IPR010065">
    <property type="entry name" value="AA_ABC_transptr_permease_3TM"/>
</dbReference>
<comment type="caution">
    <text evidence="11">The sequence shown here is derived from an EMBL/GenBank/DDBJ whole genome shotgun (WGS) entry which is preliminary data.</text>
</comment>
<keyword evidence="4" id="KW-1003">Cell membrane</keyword>
<evidence type="ECO:0000256" key="9">
    <source>
        <dbReference type="RuleBase" id="RU363032"/>
    </source>
</evidence>
<name>A0ABX0UXE7_9HYPH</name>
<sequence length="220" mass="24636">MDWSILQQYGPALLKGFGNTVLCWLLGTVFGMALGLVIALLQRYGSRWLNWIIQVYIEVIRGTPFLVQLFVLYYGGPLIGLRLDALPAGLLGLTIYGSPYFAEIFRSGFRGVPHGQIEAARAIGMSEPAIVRRILLPLGLVSSLPALVNFSIILTKETVILSIITVPELMYQVQRMSTETFRYVEANLVLALFFWALVEAISRVGRRLETHVTKHLIERT</sequence>
<reference evidence="11 12" key="1">
    <citation type="submission" date="2020-03" db="EMBL/GenBank/DDBJ databases">
        <title>Genomic Encyclopedia of Type Strains, Phase IV (KMG-IV): sequencing the most valuable type-strain genomes for metagenomic binning, comparative biology and taxonomic classification.</title>
        <authorList>
            <person name="Goeker M."/>
        </authorList>
    </citation>
    <scope>NUCLEOTIDE SEQUENCE [LARGE SCALE GENOMIC DNA]</scope>
    <source>
        <strain evidence="11 12">DSM 103870</strain>
    </source>
</reference>
<evidence type="ECO:0000256" key="2">
    <source>
        <dbReference type="ARBA" id="ARBA00010072"/>
    </source>
</evidence>
<keyword evidence="12" id="KW-1185">Reference proteome</keyword>
<dbReference type="Gene3D" id="1.10.3720.10">
    <property type="entry name" value="MetI-like"/>
    <property type="match status" value="1"/>
</dbReference>
<dbReference type="RefSeq" id="WP_166950415.1">
    <property type="nucleotide sequence ID" value="NZ_JAASQI010000003.1"/>
</dbReference>
<gene>
    <name evidence="11" type="ORF">FHS82_001452</name>
</gene>
<accession>A0ABX0UXE7</accession>
<comment type="subcellular location">
    <subcellularLocation>
        <location evidence="1">Cell inner membrane</location>
        <topology evidence="1">Multi-pass membrane protein</topology>
    </subcellularLocation>
    <subcellularLocation>
        <location evidence="9">Cell membrane</location>
        <topology evidence="9">Multi-pass membrane protein</topology>
    </subcellularLocation>
</comment>
<dbReference type="PANTHER" id="PTHR30614:SF0">
    <property type="entry name" value="L-CYSTINE TRANSPORT SYSTEM PERMEASE PROTEIN TCYL"/>
    <property type="match status" value="1"/>
</dbReference>
<feature type="transmembrane region" description="Helical" evidence="9">
    <location>
        <begin position="16"/>
        <end position="41"/>
    </location>
</feature>
<keyword evidence="8 9" id="KW-0472">Membrane</keyword>
<evidence type="ECO:0000313" key="12">
    <source>
        <dbReference type="Proteomes" id="UP001429580"/>
    </source>
</evidence>
<feature type="transmembrane region" description="Helical" evidence="9">
    <location>
        <begin position="48"/>
        <end position="73"/>
    </location>
</feature>
<organism evidence="11 12">
    <name type="scientific">Pseudochelatococcus lubricantis</name>
    <dbReference type="NCBI Taxonomy" id="1538102"/>
    <lineage>
        <taxon>Bacteria</taxon>
        <taxon>Pseudomonadati</taxon>
        <taxon>Pseudomonadota</taxon>
        <taxon>Alphaproteobacteria</taxon>
        <taxon>Hyphomicrobiales</taxon>
        <taxon>Chelatococcaceae</taxon>
        <taxon>Pseudochelatococcus</taxon>
    </lineage>
</organism>
<dbReference type="InterPro" id="IPR000515">
    <property type="entry name" value="MetI-like"/>
</dbReference>
<evidence type="ECO:0000256" key="6">
    <source>
        <dbReference type="ARBA" id="ARBA00022970"/>
    </source>
</evidence>
<evidence type="ECO:0000259" key="10">
    <source>
        <dbReference type="PROSITE" id="PS50928"/>
    </source>
</evidence>
<dbReference type="InterPro" id="IPR035906">
    <property type="entry name" value="MetI-like_sf"/>
</dbReference>
<dbReference type="NCBIfam" id="TIGR01726">
    <property type="entry name" value="HEQRo_perm_3TM"/>
    <property type="match status" value="1"/>
</dbReference>
<feature type="domain" description="ABC transmembrane type-1" evidence="10">
    <location>
        <begin position="17"/>
        <end position="202"/>
    </location>
</feature>